<protein>
    <submittedName>
        <fullName evidence="1">Plasmid mobilization relaxosome protein MobC</fullName>
    </submittedName>
</protein>
<dbReference type="RefSeq" id="WP_271350165.1">
    <property type="nucleotide sequence ID" value="NZ_JAQJZJ010000018.1"/>
</dbReference>
<keyword evidence="2" id="KW-1185">Reference proteome</keyword>
<comment type="caution">
    <text evidence="1">The sequence shown here is derived from an EMBL/GenBank/DDBJ whole genome shotgun (WGS) entry which is preliminary data.</text>
</comment>
<organism evidence="1 2">
    <name type="scientific">Pseudomonas aestuarii</name>
    <dbReference type="NCBI Taxonomy" id="3018340"/>
    <lineage>
        <taxon>Bacteria</taxon>
        <taxon>Pseudomonadati</taxon>
        <taxon>Pseudomonadota</taxon>
        <taxon>Gammaproteobacteria</taxon>
        <taxon>Pseudomonadales</taxon>
        <taxon>Pseudomonadaceae</taxon>
        <taxon>Pseudomonas</taxon>
    </lineage>
</organism>
<reference evidence="1 2" key="1">
    <citation type="submission" date="2023-01" db="EMBL/GenBank/DDBJ databases">
        <title>Pseudomonas SA3-5T sp. nov., isolated from tidal flat sediment.</title>
        <authorList>
            <person name="Kim H.S."/>
            <person name="Kim J.-S."/>
            <person name="Suh M.K."/>
            <person name="Eom M.K."/>
            <person name="Lee J.-S."/>
        </authorList>
    </citation>
    <scope>NUCLEOTIDE SEQUENCE [LARGE SCALE GENOMIC DNA]</scope>
    <source>
        <strain evidence="1 2">SA3-5</strain>
    </source>
</reference>
<accession>A0ABT4XM85</accession>
<gene>
    <name evidence="1" type="primary">mobC</name>
    <name evidence="1" type="ORF">PH586_23175</name>
</gene>
<dbReference type="Pfam" id="PF21983">
    <property type="entry name" value="NikA-like"/>
    <property type="match status" value="1"/>
</dbReference>
<sequence length="101" mass="11445">MDRKTARLCLRITPSDKQFIFAKANDLQLSVADWLIRAALDREIIPPRSVWDAESISQLSRIGNNLNQLAYWANSGMLVDDSALREIAAELRFLRGLSDDL</sequence>
<proteinExistence type="predicted"/>
<evidence type="ECO:0000313" key="2">
    <source>
        <dbReference type="Proteomes" id="UP001212042"/>
    </source>
</evidence>
<dbReference type="EMBL" id="JAQJZJ010000018">
    <property type="protein sequence ID" value="MDA7089282.1"/>
    <property type="molecule type" value="Genomic_DNA"/>
</dbReference>
<dbReference type="Proteomes" id="UP001212042">
    <property type="component" value="Unassembled WGS sequence"/>
</dbReference>
<name>A0ABT4XM85_9PSED</name>
<dbReference type="InterPro" id="IPR053842">
    <property type="entry name" value="NikA-like"/>
</dbReference>
<evidence type="ECO:0000313" key="1">
    <source>
        <dbReference type="EMBL" id="MDA7089282.1"/>
    </source>
</evidence>